<dbReference type="Gene3D" id="1.10.4030.10">
    <property type="entry name" value="Porin chaperone SurA, peptide-binding domain"/>
    <property type="match status" value="1"/>
</dbReference>
<reference evidence="2" key="1">
    <citation type="submission" date="2018-06" db="EMBL/GenBank/DDBJ databases">
        <authorList>
            <person name="Zhirakovskaya E."/>
        </authorList>
    </citation>
    <scope>NUCLEOTIDE SEQUENCE</scope>
</reference>
<dbReference type="Pfam" id="PF13623">
    <property type="entry name" value="SurA_N_2"/>
    <property type="match status" value="1"/>
</dbReference>
<dbReference type="Pfam" id="PF13616">
    <property type="entry name" value="Rotamase_3"/>
    <property type="match status" value="1"/>
</dbReference>
<organism evidence="2">
    <name type="scientific">hydrothermal vent metagenome</name>
    <dbReference type="NCBI Taxonomy" id="652676"/>
    <lineage>
        <taxon>unclassified sequences</taxon>
        <taxon>metagenomes</taxon>
        <taxon>ecological metagenomes</taxon>
    </lineage>
</organism>
<sequence length="342" mass="39912">MEVIQLKKIFTILSVILLSLMLINTVVASVENKHSEPVVSTKVFARINQRVISYDEFKQIFTQAVRYKYYHGKVPQKELQRFQRQVGKDIVEQELVYQQARTIGLKPETKKIQAGFSEYNKKYLNNNEWKKQKEKNLLQLVQRLERQNLIEQMLYKVKDISKPDLESIKVYYKKYPEKFTEPKRIWLSLILLSVKPSSSEKIWQDAIKTANEFIGKIKQGDDFSLIAKNYSAHISAANGGDLGYLHQGMLEGAAQKAVQNLKKSELSQAVRVLEGISIFRINDIQHKKLKPFTSVKLRASELLYRNLQKQAWSKYLRKLKKTADIYLNEKLYTLLDNEIAKH</sequence>
<feature type="domain" description="PpiC" evidence="1">
    <location>
        <begin position="182"/>
        <end position="283"/>
    </location>
</feature>
<gene>
    <name evidence="2" type="ORF">MNBD_GAMMA22-1951</name>
</gene>
<dbReference type="PANTHER" id="PTHR47245:SF2">
    <property type="entry name" value="PEPTIDYL-PROLYL CIS-TRANS ISOMERASE HP_0175-RELATED"/>
    <property type="match status" value="1"/>
</dbReference>
<dbReference type="PANTHER" id="PTHR47245">
    <property type="entry name" value="PEPTIDYLPROLYL ISOMERASE"/>
    <property type="match status" value="1"/>
</dbReference>
<evidence type="ECO:0000259" key="1">
    <source>
        <dbReference type="PROSITE" id="PS50198"/>
    </source>
</evidence>
<evidence type="ECO:0000313" key="2">
    <source>
        <dbReference type="EMBL" id="VAX01429.1"/>
    </source>
</evidence>
<dbReference type="SUPFAM" id="SSF109998">
    <property type="entry name" value="Triger factor/SurA peptide-binding domain-like"/>
    <property type="match status" value="1"/>
</dbReference>
<dbReference type="PROSITE" id="PS50198">
    <property type="entry name" value="PPIC_PPIASE_2"/>
    <property type="match status" value="1"/>
</dbReference>
<protein>
    <recommendedName>
        <fullName evidence="1">PpiC domain-containing protein</fullName>
    </recommendedName>
</protein>
<dbReference type="InterPro" id="IPR027304">
    <property type="entry name" value="Trigger_fact/SurA_dom_sf"/>
</dbReference>
<accession>A0A3B1A6P4</accession>
<dbReference type="Gene3D" id="3.10.50.40">
    <property type="match status" value="1"/>
</dbReference>
<name>A0A3B1A6P4_9ZZZZ</name>
<dbReference type="EMBL" id="UOFS01000049">
    <property type="protein sequence ID" value="VAX01429.1"/>
    <property type="molecule type" value="Genomic_DNA"/>
</dbReference>
<dbReference type="InterPro" id="IPR000297">
    <property type="entry name" value="PPIase_PpiC"/>
</dbReference>
<proteinExistence type="predicted"/>
<dbReference type="InterPro" id="IPR050245">
    <property type="entry name" value="PrsA_foldase"/>
</dbReference>
<dbReference type="GO" id="GO:0003755">
    <property type="term" value="F:peptidyl-prolyl cis-trans isomerase activity"/>
    <property type="evidence" value="ECO:0007669"/>
    <property type="project" value="InterPro"/>
</dbReference>
<dbReference type="AlphaFoldDB" id="A0A3B1A6P4"/>
<dbReference type="InterPro" id="IPR046357">
    <property type="entry name" value="PPIase_dom_sf"/>
</dbReference>
<dbReference type="SUPFAM" id="SSF54534">
    <property type="entry name" value="FKBP-like"/>
    <property type="match status" value="1"/>
</dbReference>